<feature type="active site" description="Charge relay system" evidence="12">
    <location>
        <position position="140"/>
    </location>
</feature>
<dbReference type="Pfam" id="PF01223">
    <property type="entry name" value="Endonuclease_NS"/>
    <property type="match status" value="1"/>
</dbReference>
<sequence length="814" mass="85305">MRRQDGFKLMIQRPDNAAGVFSGDFSGPGQALAAGAKKAVASLHQSFRGTLVPLEVFNVNHTTLSPAALCKYLKALNPDVTTCEVDFKVKVEAPSAQPNDPLYPKQWNMAAIKAPGAWGAGQLGGTLGGPQGQVRVCMVDTGTDVTHPDLQPNLWMNHAEMNGPGANAANGYCNGIDDDGNGIIDDIYGANFVNGGKDGNVQDQNGHGSFVAGVVGAVGNNGLGVTGINQLSSIVTCRFMDSTGNGWVSDAIRCFEYCLSKDAHVMSNSWGGVDYSQSLQTAIDHVAARGSLIVASAGNDGVNTDTTAHYPSSLPDAVIMAVAASTNTNQVWSRSNYGSKTVHIAAPGVQVLSTGLGGLYITLSGTSMATPHVAGTAALMLAQYVQNGFNISTKAPNKGYGQDLKRIMMASATAIPGAQLVSGLLNAQAALALVPVNSAGKQSAVGAFSSGFGNSSNVGRVENSPAVGPGGSPPESVGLLPWNVPGPRQDSVATIEGRPPPPPGAASPPPPSPIADAIAHSPIGEAVQRVPKKRGRLRNPRWVLERISKERSGGDAQRKNVEFYEDAGLEPRFRSRLTDFRGSGYDRGHLAPAANYKGSQDAMTNTFVLSNISPQVGKGFNRDYWARFERFIKQLTHTCDDVYVLTGPLYLPQRTPQGYMMQHPMIGVAPRLVAVPTHFFKAVLAEKRGAGGVERALVGAWVLPNAPIEQDTPLMAFTVPIDALEDAAGMPLFPKFLDDERRGALDEAALEVQGAGRRELQALRGRGAALPPPLLEQPPQPPLLLPLPDPISADLTAAAAAAAAEAGQRGALAP</sequence>
<dbReference type="PROSITE" id="PS51892">
    <property type="entry name" value="SUBTILASE"/>
    <property type="match status" value="1"/>
</dbReference>
<evidence type="ECO:0000313" key="16">
    <source>
        <dbReference type="EMBL" id="KAK9821107.1"/>
    </source>
</evidence>
<dbReference type="InterPro" id="IPR040255">
    <property type="entry name" value="Non-specific_endonuclease"/>
</dbReference>
<dbReference type="PANTHER" id="PTHR13966:SF5">
    <property type="entry name" value="ENDONUCLEASE G, MITOCHONDRIAL"/>
    <property type="match status" value="1"/>
</dbReference>
<dbReference type="InterPro" id="IPR015500">
    <property type="entry name" value="Peptidase_S8_subtilisin-rel"/>
</dbReference>
<dbReference type="GO" id="GO:0004521">
    <property type="term" value="F:RNA endonuclease activity"/>
    <property type="evidence" value="ECO:0007669"/>
    <property type="project" value="TreeGrafter"/>
</dbReference>
<organism evidence="16 17">
    <name type="scientific">Elliptochloris bilobata</name>
    <dbReference type="NCBI Taxonomy" id="381761"/>
    <lineage>
        <taxon>Eukaryota</taxon>
        <taxon>Viridiplantae</taxon>
        <taxon>Chlorophyta</taxon>
        <taxon>core chlorophytes</taxon>
        <taxon>Trebouxiophyceae</taxon>
        <taxon>Trebouxiophyceae incertae sedis</taxon>
        <taxon>Elliptochloris clade</taxon>
        <taxon>Elliptochloris</taxon>
    </lineage>
</organism>
<comment type="caution">
    <text evidence="16">The sequence shown here is derived from an EMBL/GenBank/DDBJ whole genome shotgun (WGS) entry which is preliminary data.</text>
</comment>
<dbReference type="CDD" id="cd00091">
    <property type="entry name" value="NUC"/>
    <property type="match status" value="1"/>
</dbReference>
<feature type="region of interest" description="Disordered" evidence="13">
    <location>
        <begin position="769"/>
        <end position="789"/>
    </location>
</feature>
<dbReference type="GO" id="GO:0046872">
    <property type="term" value="F:metal ion binding"/>
    <property type="evidence" value="ECO:0007669"/>
    <property type="project" value="UniProtKB-KW"/>
</dbReference>
<gene>
    <name evidence="16" type="ORF">WJX81_006169</name>
</gene>
<dbReference type="GO" id="GO:0005743">
    <property type="term" value="C:mitochondrial inner membrane"/>
    <property type="evidence" value="ECO:0007669"/>
    <property type="project" value="TreeGrafter"/>
</dbReference>
<dbReference type="GO" id="GO:0004252">
    <property type="term" value="F:serine-type endopeptidase activity"/>
    <property type="evidence" value="ECO:0007669"/>
    <property type="project" value="UniProtKB-UniRule"/>
</dbReference>
<dbReference type="Gene3D" id="3.40.570.10">
    <property type="entry name" value="Extracellular Endonuclease, subunit A"/>
    <property type="match status" value="1"/>
</dbReference>
<evidence type="ECO:0000256" key="6">
    <source>
        <dbReference type="ARBA" id="ARBA00022759"/>
    </source>
</evidence>
<dbReference type="InterPro" id="IPR044929">
    <property type="entry name" value="DNA/RNA_non-sp_Endonuclease_sf"/>
</dbReference>
<comment type="similarity">
    <text evidence="2">Belongs to the DNA/RNA non-specific endonuclease family.</text>
</comment>
<dbReference type="AlphaFoldDB" id="A0AAW1QI53"/>
<evidence type="ECO:0000256" key="2">
    <source>
        <dbReference type="ARBA" id="ARBA00010052"/>
    </source>
</evidence>
<dbReference type="PANTHER" id="PTHR13966">
    <property type="entry name" value="ENDONUCLEASE RELATED"/>
    <property type="match status" value="1"/>
</dbReference>
<keyword evidence="9" id="KW-0460">Magnesium</keyword>
<dbReference type="Gene3D" id="3.40.50.200">
    <property type="entry name" value="Peptidase S8/S53 domain"/>
    <property type="match status" value="1"/>
</dbReference>
<dbReference type="PRINTS" id="PR00723">
    <property type="entry name" value="SUBTILISIN"/>
</dbReference>
<evidence type="ECO:0000256" key="1">
    <source>
        <dbReference type="ARBA" id="ARBA00001946"/>
    </source>
</evidence>
<evidence type="ECO:0000259" key="15">
    <source>
        <dbReference type="SMART" id="SM00892"/>
    </source>
</evidence>
<evidence type="ECO:0000256" key="11">
    <source>
        <dbReference type="PIRSR" id="PIRSR640255-2"/>
    </source>
</evidence>
<dbReference type="InterPro" id="IPR001604">
    <property type="entry name" value="Endo_G_ENPP1-like_dom"/>
</dbReference>
<dbReference type="EMBL" id="JALJOU010000108">
    <property type="protein sequence ID" value="KAK9821107.1"/>
    <property type="molecule type" value="Genomic_DNA"/>
</dbReference>
<dbReference type="GO" id="GO:0003676">
    <property type="term" value="F:nucleic acid binding"/>
    <property type="evidence" value="ECO:0007669"/>
    <property type="project" value="InterPro"/>
</dbReference>
<evidence type="ECO:0000256" key="5">
    <source>
        <dbReference type="ARBA" id="ARBA00022723"/>
    </source>
</evidence>
<feature type="region of interest" description="Disordered" evidence="13">
    <location>
        <begin position="459"/>
        <end position="516"/>
    </location>
</feature>
<keyword evidence="6" id="KW-0255">Endonuclease</keyword>
<evidence type="ECO:0000256" key="13">
    <source>
        <dbReference type="SAM" id="MobiDB-lite"/>
    </source>
</evidence>
<dbReference type="InterPro" id="IPR044925">
    <property type="entry name" value="His-Me_finger_sf"/>
</dbReference>
<evidence type="ECO:0008006" key="18">
    <source>
        <dbReference type="Google" id="ProtNLM"/>
    </source>
</evidence>
<keyword evidence="8 12" id="KW-0720">Serine protease</keyword>
<dbReference type="InterPro" id="IPR034204">
    <property type="entry name" value="PfSUB1-like_cat_dom"/>
</dbReference>
<feature type="domain" description="ENPP1-3/EXOG-like endonuclease/phosphodiesterase" evidence="14">
    <location>
        <begin position="536"/>
        <end position="739"/>
    </location>
</feature>
<keyword evidence="3 12" id="KW-0645">Protease</keyword>
<keyword evidence="7 12" id="KW-0378">Hydrolase</keyword>
<reference evidence="16 17" key="1">
    <citation type="journal article" date="2024" name="Nat. Commun.">
        <title>Phylogenomics reveals the evolutionary origins of lichenization in chlorophyte algae.</title>
        <authorList>
            <person name="Puginier C."/>
            <person name="Libourel C."/>
            <person name="Otte J."/>
            <person name="Skaloud P."/>
            <person name="Haon M."/>
            <person name="Grisel S."/>
            <person name="Petersen M."/>
            <person name="Berrin J.G."/>
            <person name="Delaux P.M."/>
            <person name="Dal Grande F."/>
            <person name="Keller J."/>
        </authorList>
    </citation>
    <scope>NUCLEOTIDE SEQUENCE [LARGE SCALE GENOMIC DNA]</scope>
    <source>
        <strain evidence="16 17">SAG 245.80</strain>
    </source>
</reference>
<feature type="compositionally biased region" description="Pro residues" evidence="13">
    <location>
        <begin position="498"/>
        <end position="513"/>
    </location>
</feature>
<protein>
    <recommendedName>
        <fullName evidence="18">Endonuclease</fullName>
    </recommendedName>
</protein>
<evidence type="ECO:0000256" key="7">
    <source>
        <dbReference type="ARBA" id="ARBA00022801"/>
    </source>
</evidence>
<feature type="binding site" evidence="11">
    <location>
        <position position="621"/>
    </location>
    <ligand>
        <name>Mg(2+)</name>
        <dbReference type="ChEBI" id="CHEBI:18420"/>
        <note>catalytic</note>
    </ligand>
</feature>
<keyword evidence="17" id="KW-1185">Reference proteome</keyword>
<feature type="domain" description="DNA/RNA non-specific endonuclease/pyrophosphatase/phosphodiesterase" evidence="15">
    <location>
        <begin position="525"/>
        <end position="739"/>
    </location>
</feature>
<dbReference type="InterPro" id="IPR022398">
    <property type="entry name" value="Peptidase_S8_His-AS"/>
</dbReference>
<dbReference type="InterPro" id="IPR018524">
    <property type="entry name" value="DNA/RNA_endonuclease_AS"/>
</dbReference>
<evidence type="ECO:0000256" key="3">
    <source>
        <dbReference type="ARBA" id="ARBA00022670"/>
    </source>
</evidence>
<dbReference type="PROSITE" id="PS00138">
    <property type="entry name" value="SUBTILASE_SER"/>
    <property type="match status" value="1"/>
</dbReference>
<dbReference type="GO" id="GO:0000014">
    <property type="term" value="F:single-stranded DNA endodeoxyribonuclease activity"/>
    <property type="evidence" value="ECO:0007669"/>
    <property type="project" value="TreeGrafter"/>
</dbReference>
<dbReference type="InterPro" id="IPR023828">
    <property type="entry name" value="Peptidase_S8_Ser-AS"/>
</dbReference>
<evidence type="ECO:0000256" key="8">
    <source>
        <dbReference type="ARBA" id="ARBA00022825"/>
    </source>
</evidence>
<comment type="cofactor">
    <cofactor evidence="1">
        <name>Mg(2+)</name>
        <dbReference type="ChEBI" id="CHEBI:18420"/>
    </cofactor>
</comment>
<feature type="compositionally biased region" description="Pro residues" evidence="13">
    <location>
        <begin position="770"/>
        <end position="789"/>
    </location>
</feature>
<feature type="active site" description="Charge relay system" evidence="12">
    <location>
        <position position="367"/>
    </location>
</feature>
<keyword evidence="4" id="KW-0540">Nuclease</keyword>
<dbReference type="Proteomes" id="UP001445335">
    <property type="component" value="Unassembled WGS sequence"/>
</dbReference>
<dbReference type="SMART" id="SM00892">
    <property type="entry name" value="Endonuclease_NS"/>
    <property type="match status" value="1"/>
</dbReference>
<proteinExistence type="inferred from homology"/>
<keyword evidence="5 11" id="KW-0479">Metal-binding</keyword>
<feature type="active site" description="Charge relay system" evidence="12">
    <location>
        <position position="207"/>
    </location>
</feature>
<evidence type="ECO:0000256" key="10">
    <source>
        <dbReference type="PIRSR" id="PIRSR640255-1"/>
    </source>
</evidence>
<name>A0AAW1QI53_9CHLO</name>
<dbReference type="InterPro" id="IPR036852">
    <property type="entry name" value="Peptidase_S8/S53_dom_sf"/>
</dbReference>
<dbReference type="SUPFAM" id="SSF52743">
    <property type="entry name" value="Subtilisin-like"/>
    <property type="match status" value="1"/>
</dbReference>
<dbReference type="GO" id="GO:0006508">
    <property type="term" value="P:proteolysis"/>
    <property type="evidence" value="ECO:0007669"/>
    <property type="project" value="UniProtKB-KW"/>
</dbReference>
<dbReference type="InterPro" id="IPR000209">
    <property type="entry name" value="Peptidase_S8/S53_dom"/>
</dbReference>
<evidence type="ECO:0000259" key="14">
    <source>
        <dbReference type="SMART" id="SM00477"/>
    </source>
</evidence>
<dbReference type="SUPFAM" id="SSF54060">
    <property type="entry name" value="His-Me finger endonucleases"/>
    <property type="match status" value="1"/>
</dbReference>
<evidence type="ECO:0000256" key="4">
    <source>
        <dbReference type="ARBA" id="ARBA00022722"/>
    </source>
</evidence>
<comment type="similarity">
    <text evidence="12">Belongs to the peptidase S8 family.</text>
</comment>
<dbReference type="CDD" id="cd07473">
    <property type="entry name" value="Peptidases_S8_Subtilisin_like"/>
    <property type="match status" value="1"/>
</dbReference>
<dbReference type="PROSITE" id="PS01070">
    <property type="entry name" value="NUCLEASE_NON_SPEC"/>
    <property type="match status" value="1"/>
</dbReference>
<accession>A0AAW1QI53</accession>
<dbReference type="GO" id="GO:0005634">
    <property type="term" value="C:nucleus"/>
    <property type="evidence" value="ECO:0007669"/>
    <property type="project" value="TreeGrafter"/>
</dbReference>
<feature type="active site" description="Proton acceptor" evidence="10">
    <location>
        <position position="589"/>
    </location>
</feature>
<dbReference type="InterPro" id="IPR020821">
    <property type="entry name" value="ENPP1-3/EXOG-like_nuc-like"/>
</dbReference>
<dbReference type="Pfam" id="PF00082">
    <property type="entry name" value="Peptidase_S8"/>
    <property type="match status" value="1"/>
</dbReference>
<dbReference type="SMART" id="SM00477">
    <property type="entry name" value="NUC"/>
    <property type="match status" value="1"/>
</dbReference>
<dbReference type="PROSITE" id="PS00137">
    <property type="entry name" value="SUBTILASE_HIS"/>
    <property type="match status" value="1"/>
</dbReference>
<evidence type="ECO:0000313" key="17">
    <source>
        <dbReference type="Proteomes" id="UP001445335"/>
    </source>
</evidence>
<evidence type="ECO:0000256" key="9">
    <source>
        <dbReference type="ARBA" id="ARBA00022842"/>
    </source>
</evidence>
<evidence type="ECO:0000256" key="12">
    <source>
        <dbReference type="PROSITE-ProRule" id="PRU01240"/>
    </source>
</evidence>